<proteinExistence type="inferred from homology"/>
<organism evidence="11 12">
    <name type="scientific">Candidatus Sulfurimonas marisnigri</name>
    <dbReference type="NCBI Taxonomy" id="2740405"/>
    <lineage>
        <taxon>Bacteria</taxon>
        <taxon>Pseudomonadati</taxon>
        <taxon>Campylobacterota</taxon>
        <taxon>Epsilonproteobacteria</taxon>
        <taxon>Campylobacterales</taxon>
        <taxon>Sulfurimonadaceae</taxon>
        <taxon>Sulfurimonas</taxon>
    </lineage>
</organism>
<keyword evidence="7 9" id="KW-0234">DNA repair</keyword>
<keyword evidence="4" id="KW-0547">Nucleotide-binding</keyword>
<evidence type="ECO:0000313" key="11">
    <source>
        <dbReference type="EMBL" id="QOY53571.1"/>
    </source>
</evidence>
<evidence type="ECO:0000256" key="3">
    <source>
        <dbReference type="ARBA" id="ARBA00021315"/>
    </source>
</evidence>
<accession>A0A7S7LY73</accession>
<dbReference type="SMART" id="SM00382">
    <property type="entry name" value="AAA"/>
    <property type="match status" value="1"/>
</dbReference>
<reference evidence="11 12" key="1">
    <citation type="submission" date="2020-05" db="EMBL/GenBank/DDBJ databases">
        <title>Sulfurimonas marisnigri, sp. nov., and Sulfurimonas baltica, sp. nov., manganese oxide reducing chemolithoautotrophs of the class Epsilonproteobacteria isolated from the pelagic redoxclines of the Black and Baltic Seas and emended description of the genus Sulfurimonas.</title>
        <authorList>
            <person name="Henkel J.V."/>
            <person name="Laudan C."/>
            <person name="Werner J."/>
            <person name="Neu T."/>
            <person name="Plewe S."/>
            <person name="Sproer C."/>
            <person name="Bunk B."/>
            <person name="Schulz-Vogt H.N."/>
        </authorList>
    </citation>
    <scope>NUCLEOTIDE SEQUENCE [LARGE SCALE GENOMIC DNA]</scope>
    <source>
        <strain evidence="11 12">SoZ1</strain>
    </source>
</reference>
<evidence type="ECO:0000256" key="2">
    <source>
        <dbReference type="ARBA" id="ARBA00009441"/>
    </source>
</evidence>
<dbReference type="GO" id="GO:0043590">
    <property type="term" value="C:bacterial nucleoid"/>
    <property type="evidence" value="ECO:0007669"/>
    <property type="project" value="TreeGrafter"/>
</dbReference>
<dbReference type="Pfam" id="PF02463">
    <property type="entry name" value="SMC_N"/>
    <property type="match status" value="1"/>
</dbReference>
<dbReference type="AlphaFoldDB" id="A0A7S7LY73"/>
<dbReference type="InterPro" id="IPR003593">
    <property type="entry name" value="AAA+_ATPase"/>
</dbReference>
<protein>
    <recommendedName>
        <fullName evidence="3 9">DNA repair protein RecN</fullName>
    </recommendedName>
    <alternativeName>
        <fullName evidence="8 9">Recombination protein N</fullName>
    </alternativeName>
</protein>
<dbReference type="Gene3D" id="3.40.50.300">
    <property type="entry name" value="P-loop containing nucleotide triphosphate hydrolases"/>
    <property type="match status" value="2"/>
</dbReference>
<evidence type="ECO:0000256" key="5">
    <source>
        <dbReference type="ARBA" id="ARBA00022763"/>
    </source>
</evidence>
<feature type="domain" description="AAA+ ATPase" evidence="10">
    <location>
        <begin position="21"/>
        <end position="470"/>
    </location>
</feature>
<name>A0A7S7LY73_9BACT</name>
<dbReference type="GO" id="GO:0009432">
    <property type="term" value="P:SOS response"/>
    <property type="evidence" value="ECO:0007669"/>
    <property type="project" value="TreeGrafter"/>
</dbReference>
<gene>
    <name evidence="11" type="ORF">HUE87_06485</name>
</gene>
<dbReference type="EMBL" id="CP054493">
    <property type="protein sequence ID" value="QOY53571.1"/>
    <property type="molecule type" value="Genomic_DNA"/>
</dbReference>
<dbReference type="SUPFAM" id="SSF52540">
    <property type="entry name" value="P-loop containing nucleoside triphosphate hydrolases"/>
    <property type="match status" value="1"/>
</dbReference>
<comment type="function">
    <text evidence="1 9">May be involved in recombinational repair of damaged DNA.</text>
</comment>
<evidence type="ECO:0000313" key="12">
    <source>
        <dbReference type="Proteomes" id="UP000593836"/>
    </source>
</evidence>
<dbReference type="InterPro" id="IPR004604">
    <property type="entry name" value="DNA_recomb/repair_RecN"/>
</dbReference>
<dbReference type="InterPro" id="IPR027417">
    <property type="entry name" value="P-loop_NTPase"/>
</dbReference>
<evidence type="ECO:0000256" key="7">
    <source>
        <dbReference type="ARBA" id="ARBA00023204"/>
    </source>
</evidence>
<dbReference type="InterPro" id="IPR003395">
    <property type="entry name" value="RecF/RecN/SMC_N"/>
</dbReference>
<dbReference type="RefSeq" id="WP_194365406.1">
    <property type="nucleotide sequence ID" value="NZ_CP054493.1"/>
</dbReference>
<keyword evidence="6" id="KW-0067">ATP-binding</keyword>
<dbReference type="KEGG" id="smas:HUE87_06485"/>
<sequence>MIERFFLKDYLSFKEVELELNSGLIVFTGPSGSGKSILMNSILASLGSASCDATLCESSVTWDINGEELGIESDDINVFKHIKKEKSRYFINNQSVSKKSMSTLASGYLRHLSLKDFSDFENENLLSILDSRIEHKEHKIFALKDEYRAAYLEHNIVKKELLTIEDEQRKIIELKEFAAFEIKKIEDINPTPSEDSELLEIKKGLSKKEKVLKNISLANSIFDYEHNVFLALDSLDIESSFFGDSMNELRAIMESAEDKFSALDEVDVEDVLNRIEALSELKRRYGSIEDALKYKEQKILELQKYENIEMTKGDLEQREAALGKKVKELAQRLSELRHVEIKLFTNDLNKYLKELYLREAQIDIKEIEYDLSGKDEIVIKLNSTELQKVSTGEFNRLRLAILALKSEFMGKNGGILMLDEIDANLSGEESMSVAKVLKQLSKHFQIFVISHQPQLTSMGDQHFLIHKNGDESLVKKLELQERVDEIARIISGDRVTDEAKRFAKELLHVQK</sequence>
<comment type="similarity">
    <text evidence="2 9">Belongs to the RecN family.</text>
</comment>
<evidence type="ECO:0000256" key="8">
    <source>
        <dbReference type="ARBA" id="ARBA00033408"/>
    </source>
</evidence>
<keyword evidence="12" id="KW-1185">Reference proteome</keyword>
<dbReference type="GO" id="GO:0005524">
    <property type="term" value="F:ATP binding"/>
    <property type="evidence" value="ECO:0007669"/>
    <property type="project" value="UniProtKB-KW"/>
</dbReference>
<dbReference type="GO" id="GO:0006281">
    <property type="term" value="P:DNA repair"/>
    <property type="evidence" value="ECO:0007669"/>
    <property type="project" value="UniProtKB-KW"/>
</dbReference>
<dbReference type="Proteomes" id="UP000593836">
    <property type="component" value="Chromosome"/>
</dbReference>
<evidence type="ECO:0000256" key="1">
    <source>
        <dbReference type="ARBA" id="ARBA00003618"/>
    </source>
</evidence>
<evidence type="ECO:0000259" key="10">
    <source>
        <dbReference type="SMART" id="SM00382"/>
    </source>
</evidence>
<evidence type="ECO:0000256" key="6">
    <source>
        <dbReference type="ARBA" id="ARBA00022840"/>
    </source>
</evidence>
<evidence type="ECO:0000256" key="9">
    <source>
        <dbReference type="PIRNR" id="PIRNR003128"/>
    </source>
</evidence>
<dbReference type="PANTHER" id="PTHR11059">
    <property type="entry name" value="DNA REPAIR PROTEIN RECN"/>
    <property type="match status" value="1"/>
</dbReference>
<keyword evidence="5 9" id="KW-0227">DNA damage</keyword>
<evidence type="ECO:0000256" key="4">
    <source>
        <dbReference type="ARBA" id="ARBA00022741"/>
    </source>
</evidence>
<dbReference type="PIRSF" id="PIRSF003128">
    <property type="entry name" value="RecN"/>
    <property type="match status" value="1"/>
</dbReference>
<dbReference type="GO" id="GO:0006310">
    <property type="term" value="P:DNA recombination"/>
    <property type="evidence" value="ECO:0007669"/>
    <property type="project" value="InterPro"/>
</dbReference>
<dbReference type="PANTHER" id="PTHR11059:SF0">
    <property type="entry name" value="DNA REPAIR PROTEIN RECN"/>
    <property type="match status" value="1"/>
</dbReference>